<feature type="domain" description="Type ISP restriction-modification enzyme LLaBIII C-terminal specificity" evidence="1">
    <location>
        <begin position="341"/>
        <end position="681"/>
    </location>
</feature>
<evidence type="ECO:0000259" key="1">
    <source>
        <dbReference type="Pfam" id="PF18135"/>
    </source>
</evidence>
<keyword evidence="2" id="KW-0489">Methyltransferase</keyword>
<dbReference type="Gene3D" id="3.40.50.150">
    <property type="entry name" value="Vaccinia Virus protein VP39"/>
    <property type="match status" value="1"/>
</dbReference>
<dbReference type="SUPFAM" id="SSF53335">
    <property type="entry name" value="S-adenosyl-L-methionine-dependent methyltransferases"/>
    <property type="match status" value="1"/>
</dbReference>
<dbReference type="PROSITE" id="PS00092">
    <property type="entry name" value="N6_MTASE"/>
    <property type="match status" value="1"/>
</dbReference>
<dbReference type="InterPro" id="IPR002052">
    <property type="entry name" value="DNA_methylase_N6_adenine_CS"/>
</dbReference>
<keyword evidence="2" id="KW-0808">Transferase</keyword>
<reference evidence="3" key="1">
    <citation type="submission" date="2020-10" db="EMBL/GenBank/DDBJ databases">
        <title>Genome-based taxonomic classification of the species Anabaenopsis elenkinii.</title>
        <authorList>
            <person name="Delbaje E."/>
            <person name="Andreote A.P.D."/>
            <person name="Pellegrinetti T.A."/>
            <person name="Cruz R.B."/>
            <person name="Branco L.H.Z."/>
            <person name="Fiore M.F."/>
        </authorList>
    </citation>
    <scope>NUCLEOTIDE SEQUENCE [LARGE SCALE GENOMIC DNA]</scope>
    <source>
        <strain evidence="3">CCIBt3563</strain>
    </source>
</reference>
<dbReference type="Proteomes" id="UP000593846">
    <property type="component" value="Chromosome"/>
</dbReference>
<proteinExistence type="predicted"/>
<dbReference type="EMBL" id="CP063311">
    <property type="protein sequence ID" value="QOV22574.1"/>
    <property type="molecule type" value="Genomic_DNA"/>
</dbReference>
<keyword evidence="3" id="KW-1185">Reference proteome</keyword>
<evidence type="ECO:0000313" key="2">
    <source>
        <dbReference type="EMBL" id="QOV22574.1"/>
    </source>
</evidence>
<dbReference type="GO" id="GO:0003676">
    <property type="term" value="F:nucleic acid binding"/>
    <property type="evidence" value="ECO:0007669"/>
    <property type="project" value="InterPro"/>
</dbReference>
<dbReference type="Pfam" id="PF18135">
    <property type="entry name" value="Type_ISP_C"/>
    <property type="match status" value="1"/>
</dbReference>
<dbReference type="RefSeq" id="WP_318780257.1">
    <property type="nucleotide sequence ID" value="NZ_CP063311.1"/>
</dbReference>
<organism evidence="2 3">
    <name type="scientific">Anabaenopsis elenkinii CCIBt3563</name>
    <dbReference type="NCBI Taxonomy" id="2779889"/>
    <lineage>
        <taxon>Bacteria</taxon>
        <taxon>Bacillati</taxon>
        <taxon>Cyanobacteriota</taxon>
        <taxon>Cyanophyceae</taxon>
        <taxon>Nostocales</taxon>
        <taxon>Nodulariaceae</taxon>
        <taxon>Anabaenopsis</taxon>
    </lineage>
</organism>
<dbReference type="KEGG" id="aee:IM676_18265"/>
<dbReference type="AlphaFoldDB" id="A0A7S6U5H0"/>
<dbReference type="InterPro" id="IPR029063">
    <property type="entry name" value="SAM-dependent_MTases_sf"/>
</dbReference>
<feature type="non-terminal residue" evidence="2">
    <location>
        <position position="1"/>
    </location>
</feature>
<dbReference type="GO" id="GO:0008168">
    <property type="term" value="F:methyltransferase activity"/>
    <property type="evidence" value="ECO:0007669"/>
    <property type="project" value="UniProtKB-KW"/>
</dbReference>
<dbReference type="InterPro" id="IPR041635">
    <property type="entry name" value="Type_ISP_LLaBIII_C"/>
</dbReference>
<name>A0A7S6U5H0_9CYAN</name>
<accession>A0A7S6U5H0</accession>
<evidence type="ECO:0000313" key="3">
    <source>
        <dbReference type="Proteomes" id="UP000593846"/>
    </source>
</evidence>
<gene>
    <name evidence="2" type="ORF">IM676_18265</name>
</gene>
<dbReference type="GO" id="GO:0032259">
    <property type="term" value="P:methylation"/>
    <property type="evidence" value="ECO:0007669"/>
    <property type="project" value="UniProtKB-KW"/>
</dbReference>
<sequence>LRDVKLLNRLFGFELLMTPYTIAHLKLGLLLGDLGYKFAPDERLKVYLTNALELGINTEILDDIIPGITEILEEESSQAGKVKNETPVIVVLGNPPYSVSSQNGSKRKRILNQDEKYLADIEYTGSDWNRIYKTGKAGKTITELTYIGELLELYKGRVRLEKEKNIQPLDDDYIKFIRFAQQQIQKTPKGYGIIGFITNHSYLNGLIHRGMREELLKYFDTLYIMDLHGNSLLKETAPDGSVDQNVFDIQQGVAILIAVREKSEPDAFSAAYKSRDGVKEMARVWYYDLWGSREDKYRFLESASLDNVDWIQLQPTAPNYFFAPKDFDLTTEYDHGWSVTDIFPVNSSGFTTHRDNFAIDFDRDVVKQRILNLISEDLSNDNLQELYSIHDSRDWNLGEARKQVRKNLTWEDDLISCLYRPFDQRFCYLSTVAMDFPRPPLKQHLIKDNLSLLCIRQLSIRGWRHIFISDLIPEICSVSSASRERTYVFPLYIYPNTENDQTNLFIQKTPNLSPKFLETINTKLGQTPTPEQILYYAYAIFHSPTYRSRYAEFLKIDFPRLPLTSDKQLFKSLTTRGEELVNLHLMKSPTLNNLITTFAQGDNQVTEVTYNSELQRVYINKQSYFTDIPQHIWEFKIGGYQVLDKWLKDRKNSHRVLSVAENNHYQKIVVVLTETLRLMEEIDGLIPGFPIE</sequence>
<protein>
    <submittedName>
        <fullName evidence="2">N-6 DNA methylase</fullName>
    </submittedName>
</protein>